<evidence type="ECO:0000313" key="3">
    <source>
        <dbReference type="Proteomes" id="UP000030645"/>
    </source>
</evidence>
<keyword evidence="3" id="KW-1185">Reference proteome</keyword>
<feature type="compositionally biased region" description="Polar residues" evidence="1">
    <location>
        <begin position="11"/>
        <end position="23"/>
    </location>
</feature>
<gene>
    <name evidence="2" type="ORF">L484_025229</name>
</gene>
<name>W9S4T7_9ROSA</name>
<proteinExistence type="predicted"/>
<feature type="region of interest" description="Disordered" evidence="1">
    <location>
        <begin position="1"/>
        <end position="23"/>
    </location>
</feature>
<dbReference type="Proteomes" id="UP000030645">
    <property type="component" value="Unassembled WGS sequence"/>
</dbReference>
<sequence>MHAESVENVGDQPTSQLPMSTVMRNDMTSSKYGLWSWAENRYDSIYEEERQRDRRDSGLQRESQKTSFLLGHKSSDRGIARGVCRPPVVHSHARLGGQETFDFDYNRNCA</sequence>
<reference evidence="3" key="1">
    <citation type="submission" date="2013-01" db="EMBL/GenBank/DDBJ databases">
        <title>Draft Genome Sequence of a Mulberry Tree, Morus notabilis C.K. Schneid.</title>
        <authorList>
            <person name="He N."/>
            <person name="Zhao S."/>
        </authorList>
    </citation>
    <scope>NUCLEOTIDE SEQUENCE</scope>
</reference>
<evidence type="ECO:0000313" key="2">
    <source>
        <dbReference type="EMBL" id="EXC10648.1"/>
    </source>
</evidence>
<feature type="region of interest" description="Disordered" evidence="1">
    <location>
        <begin position="49"/>
        <end position="72"/>
    </location>
</feature>
<dbReference type="AlphaFoldDB" id="W9S4T7"/>
<dbReference type="EMBL" id="KE345646">
    <property type="protein sequence ID" value="EXC10648.1"/>
    <property type="molecule type" value="Genomic_DNA"/>
</dbReference>
<feature type="compositionally biased region" description="Basic and acidic residues" evidence="1">
    <location>
        <begin position="49"/>
        <end position="64"/>
    </location>
</feature>
<evidence type="ECO:0000256" key="1">
    <source>
        <dbReference type="SAM" id="MobiDB-lite"/>
    </source>
</evidence>
<organism evidence="2 3">
    <name type="scientific">Morus notabilis</name>
    <dbReference type="NCBI Taxonomy" id="981085"/>
    <lineage>
        <taxon>Eukaryota</taxon>
        <taxon>Viridiplantae</taxon>
        <taxon>Streptophyta</taxon>
        <taxon>Embryophyta</taxon>
        <taxon>Tracheophyta</taxon>
        <taxon>Spermatophyta</taxon>
        <taxon>Magnoliopsida</taxon>
        <taxon>eudicotyledons</taxon>
        <taxon>Gunneridae</taxon>
        <taxon>Pentapetalae</taxon>
        <taxon>rosids</taxon>
        <taxon>fabids</taxon>
        <taxon>Rosales</taxon>
        <taxon>Moraceae</taxon>
        <taxon>Moreae</taxon>
        <taxon>Morus</taxon>
    </lineage>
</organism>
<accession>W9S4T7</accession>
<protein>
    <submittedName>
        <fullName evidence="2">Uncharacterized protein</fullName>
    </submittedName>
</protein>